<dbReference type="SUPFAM" id="SSF53756">
    <property type="entry name" value="UDP-Glycosyltransferase/glycogen phosphorylase"/>
    <property type="match status" value="1"/>
</dbReference>
<dbReference type="InterPro" id="IPR001296">
    <property type="entry name" value="Glyco_trans_1"/>
</dbReference>
<evidence type="ECO:0000259" key="1">
    <source>
        <dbReference type="Pfam" id="PF00534"/>
    </source>
</evidence>
<dbReference type="Proteomes" id="UP001519271">
    <property type="component" value="Unassembled WGS sequence"/>
</dbReference>
<proteinExistence type="predicted"/>
<dbReference type="PANTHER" id="PTHR12526">
    <property type="entry name" value="GLYCOSYLTRANSFERASE"/>
    <property type="match status" value="1"/>
</dbReference>
<dbReference type="RefSeq" id="WP_209461071.1">
    <property type="nucleotide sequence ID" value="NZ_JAGGKC010000050.1"/>
</dbReference>
<dbReference type="Pfam" id="PF00534">
    <property type="entry name" value="Glycos_transf_1"/>
    <property type="match status" value="1"/>
</dbReference>
<dbReference type="EMBL" id="JAGGKC010000050">
    <property type="protein sequence ID" value="MBP1920920.1"/>
    <property type="molecule type" value="Genomic_DNA"/>
</dbReference>
<feature type="domain" description="Glycosyl transferase family 1" evidence="1">
    <location>
        <begin position="166"/>
        <end position="330"/>
    </location>
</feature>
<protein>
    <submittedName>
        <fullName evidence="3">Glycosyltransferase involved in cell wall biosynthesis</fullName>
    </submittedName>
</protein>
<accession>A0ABS4G8M8</accession>
<dbReference type="CDD" id="cd03801">
    <property type="entry name" value="GT4_PimA-like"/>
    <property type="match status" value="1"/>
</dbReference>
<evidence type="ECO:0000259" key="2">
    <source>
        <dbReference type="Pfam" id="PF13579"/>
    </source>
</evidence>
<feature type="domain" description="Glycosyltransferase subfamily 4-like N-terminal" evidence="2">
    <location>
        <begin position="30"/>
        <end position="153"/>
    </location>
</feature>
<dbReference type="Pfam" id="PF13579">
    <property type="entry name" value="Glyco_trans_4_4"/>
    <property type="match status" value="1"/>
</dbReference>
<sequence length="356" mass="40127">MKILQVINNLDVGGAETLLSAYALNSRENTSVILTLVSSDSWIKSELENAGVKVIDLALHDKYRFFGAIRGIVNVTLSEKPDIVHAHLFPPQYYLAFLRLFFRKISFVFSEHSTNNRRRGILLLKPLEALSYRIYDRVIVISEAARKELCRLYPGQNCTIVYGGADEKRFSGPRNEEFDFILVASLRGKEKGVDVFLEALSMIKDRGYTAVVLGDGVMKNELIELRDRLGLKKTVDFKGNVGNVGEYLRKARVFVLPSRWEGLPVSIMEAMFAGTAVVASRTGGVPEVVPENDCALLFEPEDSEELAKALVRVLDDNELRLRLAENARKRAGLLFTLSAFTSRLDSFYREIKRTRK</sequence>
<reference evidence="3 4" key="1">
    <citation type="submission" date="2021-03" db="EMBL/GenBank/DDBJ databases">
        <title>Genomic Encyclopedia of Type Strains, Phase IV (KMG-IV): sequencing the most valuable type-strain genomes for metagenomic binning, comparative biology and taxonomic classification.</title>
        <authorList>
            <person name="Goeker M."/>
        </authorList>
    </citation>
    <scope>NUCLEOTIDE SEQUENCE [LARGE SCALE GENOMIC DNA]</scope>
    <source>
        <strain evidence="3 4">DSM 6139</strain>
    </source>
</reference>
<evidence type="ECO:0000313" key="3">
    <source>
        <dbReference type="EMBL" id="MBP1920920.1"/>
    </source>
</evidence>
<keyword evidence="4" id="KW-1185">Reference proteome</keyword>
<comment type="caution">
    <text evidence="3">The sequence shown here is derived from an EMBL/GenBank/DDBJ whole genome shotgun (WGS) entry which is preliminary data.</text>
</comment>
<dbReference type="Gene3D" id="3.40.50.2000">
    <property type="entry name" value="Glycogen Phosphorylase B"/>
    <property type="match status" value="2"/>
</dbReference>
<name>A0ABS4G8M8_9CLOT</name>
<dbReference type="InterPro" id="IPR028098">
    <property type="entry name" value="Glyco_trans_4-like_N"/>
</dbReference>
<dbReference type="PANTHER" id="PTHR12526:SF630">
    <property type="entry name" value="GLYCOSYLTRANSFERASE"/>
    <property type="match status" value="1"/>
</dbReference>
<evidence type="ECO:0000313" key="4">
    <source>
        <dbReference type="Proteomes" id="UP001519271"/>
    </source>
</evidence>
<gene>
    <name evidence="3" type="ORF">J2Z34_003440</name>
</gene>
<organism evidence="3 4">
    <name type="scientific">Youngiibacter multivorans</name>
    <dbReference type="NCBI Taxonomy" id="937251"/>
    <lineage>
        <taxon>Bacteria</taxon>
        <taxon>Bacillati</taxon>
        <taxon>Bacillota</taxon>
        <taxon>Clostridia</taxon>
        <taxon>Eubacteriales</taxon>
        <taxon>Clostridiaceae</taxon>
        <taxon>Youngiibacter</taxon>
    </lineage>
</organism>